<dbReference type="Proteomes" id="UP000095280">
    <property type="component" value="Unplaced"/>
</dbReference>
<evidence type="ECO:0000313" key="2">
    <source>
        <dbReference type="Proteomes" id="UP000095280"/>
    </source>
</evidence>
<keyword evidence="2" id="KW-1185">Reference proteome</keyword>
<feature type="compositionally biased region" description="Low complexity" evidence="1">
    <location>
        <begin position="487"/>
        <end position="507"/>
    </location>
</feature>
<accession>A0A1I8F3R9</accession>
<dbReference type="AlphaFoldDB" id="A0A1I8F3R9"/>
<evidence type="ECO:0000313" key="3">
    <source>
        <dbReference type="WBParaSite" id="maker-unitig_17588-snap-gene-0.2-mRNA-1"/>
    </source>
</evidence>
<feature type="region of interest" description="Disordered" evidence="1">
    <location>
        <begin position="446"/>
        <end position="532"/>
    </location>
</feature>
<reference evidence="3" key="1">
    <citation type="submission" date="2016-11" db="UniProtKB">
        <authorList>
            <consortium name="WormBaseParasite"/>
        </authorList>
    </citation>
    <scope>IDENTIFICATION</scope>
</reference>
<sequence>MTLCGLGPDWTSLAQASRAADIPDAWSATAAPTATAASAAGATATASAAADCGHRDLAGHTVECAARQLADSADADDAVDDAARLPAQLLLDSNTHNSERAVASPTSFSAGDAPPKLPPLPRAAAAEAALPTSHATEFSRRLTAAAAVTTPAADTDGAAGASPLAAAATTYEGLDSALHPLGGPHSLLLAFAHIVGCCDSESAQADALDLLLTSVRRSPSLGAAFNRAAGFAMLARALAHPRCQLGRRGLALLLNAAASETVALPDCGGAIVSGHSAVLRCPPLVRDVLLCWDLWDRLSDELLDLLLDGLLSFLAPANPHRLLNANRLQRLGTVRSLLFACADRVLSGGLGGGSGGSGGRLPSGRPFPDLACLCNCVLLLHPPASTYVCFDANKFYFSLRPYDSDGGVADSPSFGERPSPEQQQQPDVLEGTATSRQERELFRKFYAENTAPEEAEDGDGDGENGEDGEGEGEGDGEEDATGSQLTAEQPPAAAIIEESQQQQQLQQKQKKKEKQKSSKSSTLVSDRAAQGDSAAPHRLLGALIGLVTEIVRGLADTQLEQVLSHGLSLESILALALHPSAEVRVRVAQLFAVYATRAAQPSRLASSSGRWRPASCSGSSAPVPVDQPCEALAAFWKRPATSLQRRSVPLLLSLLEQSAHSGRMFYYGVSLIRQLLHNSGPEWTGLMIESGLVEAIVNGLCAFYSGAAVPAAASTSSADESADADDADDVESANFSLRVLGEVELAMASVAAH</sequence>
<feature type="compositionally biased region" description="Acidic residues" evidence="1">
    <location>
        <begin position="451"/>
        <end position="480"/>
    </location>
</feature>
<feature type="region of interest" description="Disordered" evidence="1">
    <location>
        <begin position="96"/>
        <end position="120"/>
    </location>
</feature>
<feature type="region of interest" description="Disordered" evidence="1">
    <location>
        <begin position="407"/>
        <end position="433"/>
    </location>
</feature>
<organism evidence="2 3">
    <name type="scientific">Macrostomum lignano</name>
    <dbReference type="NCBI Taxonomy" id="282301"/>
    <lineage>
        <taxon>Eukaryota</taxon>
        <taxon>Metazoa</taxon>
        <taxon>Spiralia</taxon>
        <taxon>Lophotrochozoa</taxon>
        <taxon>Platyhelminthes</taxon>
        <taxon>Rhabditophora</taxon>
        <taxon>Macrostomorpha</taxon>
        <taxon>Macrostomida</taxon>
        <taxon>Macrostomidae</taxon>
        <taxon>Macrostomum</taxon>
    </lineage>
</organism>
<evidence type="ECO:0000256" key="1">
    <source>
        <dbReference type="SAM" id="MobiDB-lite"/>
    </source>
</evidence>
<proteinExistence type="predicted"/>
<name>A0A1I8F3R9_9PLAT</name>
<protein>
    <submittedName>
        <fullName evidence="3">HECT domain-containing protein</fullName>
    </submittedName>
</protein>
<dbReference type="WBParaSite" id="maker-unitig_17588-snap-gene-0.2-mRNA-1">
    <property type="protein sequence ID" value="maker-unitig_17588-snap-gene-0.2-mRNA-1"/>
    <property type="gene ID" value="maker-unitig_17588-snap-gene-0.2"/>
</dbReference>